<name>A0A8S5RAM6_9VIRU</name>
<protein>
    <submittedName>
        <fullName evidence="1">Uncharacterized protein</fullName>
    </submittedName>
</protein>
<accession>A0A8S5RAM6</accession>
<organism evidence="1">
    <name type="scientific">virus sp. ctLl75</name>
    <dbReference type="NCBI Taxonomy" id="2828249"/>
    <lineage>
        <taxon>Viruses</taxon>
    </lineage>
</organism>
<sequence>MSAGNVALVGENGPEQIIARASSYVQPRNSITNHSVVNTNQSYNLNM</sequence>
<proteinExistence type="predicted"/>
<evidence type="ECO:0000313" key="1">
    <source>
        <dbReference type="EMBL" id="DAE28391.1"/>
    </source>
</evidence>
<dbReference type="EMBL" id="BK059085">
    <property type="protein sequence ID" value="DAE28391.1"/>
    <property type="molecule type" value="Genomic_DNA"/>
</dbReference>
<reference evidence="1" key="1">
    <citation type="journal article" date="2021" name="Proc. Natl. Acad. Sci. U.S.A.">
        <title>A Catalog of Tens of Thousands of Viruses from Human Metagenomes Reveals Hidden Associations with Chronic Diseases.</title>
        <authorList>
            <person name="Tisza M.J."/>
            <person name="Buck C.B."/>
        </authorList>
    </citation>
    <scope>NUCLEOTIDE SEQUENCE</scope>
    <source>
        <strain evidence="1">CtLl75</strain>
    </source>
</reference>